<proteinExistence type="predicted"/>
<keyword evidence="1" id="KW-0560">Oxidoreductase</keyword>
<dbReference type="GO" id="GO:0006108">
    <property type="term" value="P:malate metabolic process"/>
    <property type="evidence" value="ECO:0007669"/>
    <property type="project" value="InterPro"/>
</dbReference>
<organism evidence="2 3">
    <name type="scientific">Spodoptera litura</name>
    <name type="common">Asian cotton leafworm</name>
    <dbReference type="NCBI Taxonomy" id="69820"/>
    <lineage>
        <taxon>Eukaryota</taxon>
        <taxon>Metazoa</taxon>
        <taxon>Ecdysozoa</taxon>
        <taxon>Arthropoda</taxon>
        <taxon>Hexapoda</taxon>
        <taxon>Insecta</taxon>
        <taxon>Pterygota</taxon>
        <taxon>Neoptera</taxon>
        <taxon>Endopterygota</taxon>
        <taxon>Lepidoptera</taxon>
        <taxon>Glossata</taxon>
        <taxon>Ditrysia</taxon>
        <taxon>Noctuoidea</taxon>
        <taxon>Noctuidae</taxon>
        <taxon>Amphipyrinae</taxon>
        <taxon>Spodoptera</taxon>
    </lineage>
</organism>
<name>A0A9J7ISE0_SPOLT</name>
<dbReference type="Gene3D" id="3.90.110.10">
    <property type="entry name" value="Lactate dehydrogenase/glycoside hydrolase, family 4, C-terminal"/>
    <property type="match status" value="1"/>
</dbReference>
<sequence>MNFQTIKFSPPVRVMMINPLIPASQLLITKILSGVSFGRSQLVDLILLVYANEIDAANDLGQELIACAFPCYNSVSVTSDLPSLADADVFCFMTNFENPNKFDFKEDDDLDKEKANEQFDNFYLIIKIASNLAKPPTVKGPDEPAVGEDTGETIQPRKPIILADGLLVLDILMIVAKTLPQDMLFATTPLRSIAKITLSEFLKVKCCDLNQAYVWAANDTVFHAEIAVPFLKGDKISPDHWCEWNAMSPEMWESLGLEHINFNASWMKREFIEKMVAFSEANPYGCIFKAAEMSRTMNAVWVPRSIDNHARTSSTSIGVISDGSLGTVKGLPYVLPLIITENDWSIDFKYEESSHLRHEIKRINTAAVEHHQKLVPYCKKFLQENVIDKAFIPVLVDSETASVYSSVEEGSYNSGTSGSD</sequence>
<dbReference type="AlphaFoldDB" id="A0A9J7ISE0"/>
<dbReference type="InterPro" id="IPR015955">
    <property type="entry name" value="Lactate_DH/Glyco_Ohase_4_C"/>
</dbReference>
<dbReference type="GO" id="GO:0016615">
    <property type="term" value="F:malate dehydrogenase activity"/>
    <property type="evidence" value="ECO:0007669"/>
    <property type="project" value="InterPro"/>
</dbReference>
<dbReference type="KEGG" id="sliu:111356200"/>
<evidence type="ECO:0000313" key="3">
    <source>
        <dbReference type="RefSeq" id="XP_022826243.1"/>
    </source>
</evidence>
<protein>
    <submittedName>
        <fullName evidence="3">Uncharacterized protein LOC111356200</fullName>
    </submittedName>
</protein>
<evidence type="ECO:0000256" key="1">
    <source>
        <dbReference type="ARBA" id="ARBA00023002"/>
    </source>
</evidence>
<dbReference type="Gene3D" id="3.40.50.720">
    <property type="entry name" value="NAD(P)-binding Rossmann-like Domain"/>
    <property type="match status" value="1"/>
</dbReference>
<keyword evidence="2" id="KW-1185">Reference proteome</keyword>
<dbReference type="InterPro" id="IPR010945">
    <property type="entry name" value="Malate_DH_type2"/>
</dbReference>
<accession>A0A9J7ISE0</accession>
<gene>
    <name evidence="3" type="primary">LOC111356200</name>
</gene>
<dbReference type="Proteomes" id="UP000301870">
    <property type="component" value="Chromosome 22"/>
</dbReference>
<evidence type="ECO:0000313" key="2">
    <source>
        <dbReference type="Proteomes" id="UP000301870"/>
    </source>
</evidence>
<dbReference type="RefSeq" id="XP_022826243.1">
    <property type="nucleotide sequence ID" value="XM_022970475.1"/>
</dbReference>
<dbReference type="PANTHER" id="PTHR23382">
    <property type="entry name" value="MALATE DEHYDROGENASE"/>
    <property type="match status" value="1"/>
</dbReference>
<dbReference type="GeneID" id="111356200"/>
<dbReference type="OrthoDB" id="7450228at2759"/>
<reference evidence="3" key="1">
    <citation type="submission" date="2025-08" db="UniProtKB">
        <authorList>
            <consortium name="RefSeq"/>
        </authorList>
    </citation>
    <scope>IDENTIFICATION</scope>
    <source>
        <strain evidence="3">Ishihara</strain>
        <tissue evidence="3">Whole body</tissue>
    </source>
</reference>
<dbReference type="GO" id="GO:0016616">
    <property type="term" value="F:oxidoreductase activity, acting on the CH-OH group of donors, NAD or NADP as acceptor"/>
    <property type="evidence" value="ECO:0007669"/>
    <property type="project" value="InterPro"/>
</dbReference>